<dbReference type="STRING" id="7398.A0A1A9ZNX0"/>
<sequence length="280" mass="32402">MNNTRHGFGICTYNYLIYVVGGWGASTVESYDPATNEWHLCQNIPVTVGIFNRPTLEENSVYSVTRASNGKNVLFRFDPRDDKWCDLNEMPGTSGQYELVSWDRTSFAIGKNNCKRLDIRVNRWNPMSCIFSKRIGFSAVIAAKDVYVFDRKETDRSQFNTSVERFDIHSKAIFRIDVQQIYFQPFKAHDDSIQNLSSLLSTVRRIIYQTCESVWEKLASICIALPNELRLKKILQDFNNTWSLPHFVDIMDSKRVTVVCPPRSGSMFYNFKDDFIMTVS</sequence>
<protein>
    <recommendedName>
        <fullName evidence="4">BACK domain-containing protein</fullName>
    </recommendedName>
</protein>
<dbReference type="AlphaFoldDB" id="A0A1A9ZNX0"/>
<dbReference type="PANTHER" id="PTHR46375">
    <property type="entry name" value="KELCH REPEAT AND BTB DOMAIN-CONTAINING PROTEIN 13-RELATED"/>
    <property type="match status" value="1"/>
</dbReference>
<accession>A0A1A9ZNX0</accession>
<reference evidence="3" key="1">
    <citation type="submission" date="2014-03" db="EMBL/GenBank/DDBJ databases">
        <authorList>
            <person name="Aksoy S."/>
            <person name="Warren W."/>
            <person name="Wilson R.K."/>
        </authorList>
    </citation>
    <scope>NUCLEOTIDE SEQUENCE [LARGE SCALE GENOMIC DNA]</scope>
    <source>
        <strain evidence="3">IAEA</strain>
    </source>
</reference>
<dbReference type="InterPro" id="IPR006652">
    <property type="entry name" value="Kelch_1"/>
</dbReference>
<dbReference type="Gene3D" id="2.120.10.80">
    <property type="entry name" value="Kelch-type beta propeller"/>
    <property type="match status" value="1"/>
</dbReference>
<organism evidence="2 3">
    <name type="scientific">Glossina pallidipes</name>
    <name type="common">Tsetse fly</name>
    <dbReference type="NCBI Taxonomy" id="7398"/>
    <lineage>
        <taxon>Eukaryota</taxon>
        <taxon>Metazoa</taxon>
        <taxon>Ecdysozoa</taxon>
        <taxon>Arthropoda</taxon>
        <taxon>Hexapoda</taxon>
        <taxon>Insecta</taxon>
        <taxon>Pterygota</taxon>
        <taxon>Neoptera</taxon>
        <taxon>Endopterygota</taxon>
        <taxon>Diptera</taxon>
        <taxon>Brachycera</taxon>
        <taxon>Muscomorpha</taxon>
        <taxon>Hippoboscoidea</taxon>
        <taxon>Glossinidae</taxon>
        <taxon>Glossina</taxon>
    </lineage>
</organism>
<dbReference type="InterPro" id="IPR015915">
    <property type="entry name" value="Kelch-typ_b-propeller"/>
</dbReference>
<dbReference type="SMART" id="SM00612">
    <property type="entry name" value="Kelch"/>
    <property type="match status" value="1"/>
</dbReference>
<keyword evidence="3" id="KW-1185">Reference proteome</keyword>
<evidence type="ECO:0000313" key="3">
    <source>
        <dbReference type="Proteomes" id="UP000092445"/>
    </source>
</evidence>
<dbReference type="Proteomes" id="UP000092445">
    <property type="component" value="Unassembled WGS sequence"/>
</dbReference>
<dbReference type="VEuPathDB" id="VectorBase:GPAI020444"/>
<dbReference type="InterPro" id="IPR052392">
    <property type="entry name" value="Kelch-BTB_domain-containing"/>
</dbReference>
<proteinExistence type="predicted"/>
<evidence type="ECO:0008006" key="4">
    <source>
        <dbReference type="Google" id="ProtNLM"/>
    </source>
</evidence>
<evidence type="ECO:0000256" key="1">
    <source>
        <dbReference type="ARBA" id="ARBA00022441"/>
    </source>
</evidence>
<dbReference type="Pfam" id="PF01344">
    <property type="entry name" value="Kelch_1"/>
    <property type="match status" value="1"/>
</dbReference>
<name>A0A1A9ZNX0_GLOPL</name>
<dbReference type="PANTHER" id="PTHR46375:SF3">
    <property type="entry name" value="KELCH REPEAT AND BTB DOMAIN-CONTAINING PROTEIN 13"/>
    <property type="match status" value="1"/>
</dbReference>
<keyword evidence="1" id="KW-0880">Kelch repeat</keyword>
<reference evidence="2" key="2">
    <citation type="submission" date="2020-05" db="UniProtKB">
        <authorList>
            <consortium name="EnsemblMetazoa"/>
        </authorList>
    </citation>
    <scope>IDENTIFICATION</scope>
    <source>
        <strain evidence="2">IAEA</strain>
    </source>
</reference>
<evidence type="ECO:0000313" key="2">
    <source>
        <dbReference type="EnsemblMetazoa" id="GPAI020444-PA"/>
    </source>
</evidence>
<dbReference type="SUPFAM" id="SSF117281">
    <property type="entry name" value="Kelch motif"/>
    <property type="match status" value="1"/>
</dbReference>
<dbReference type="EnsemblMetazoa" id="GPAI020444-RA">
    <property type="protein sequence ID" value="GPAI020444-PA"/>
    <property type="gene ID" value="GPAI020444"/>
</dbReference>